<organism evidence="1 2">
    <name type="scientific">Streptomyces johnsoniae</name>
    <dbReference type="NCBI Taxonomy" id="3075532"/>
    <lineage>
        <taxon>Bacteria</taxon>
        <taxon>Bacillati</taxon>
        <taxon>Actinomycetota</taxon>
        <taxon>Actinomycetes</taxon>
        <taxon>Kitasatosporales</taxon>
        <taxon>Streptomycetaceae</taxon>
        <taxon>Streptomyces</taxon>
    </lineage>
</organism>
<protein>
    <recommendedName>
        <fullName evidence="3">Lantibiotic</fullName>
    </recommendedName>
</protein>
<reference evidence="2" key="1">
    <citation type="submission" date="2023-07" db="EMBL/GenBank/DDBJ databases">
        <title>30 novel species of actinomycetes from the DSMZ collection.</title>
        <authorList>
            <person name="Nouioui I."/>
        </authorList>
    </citation>
    <scope>NUCLEOTIDE SEQUENCE [LARGE SCALE GENOMIC DNA]</scope>
    <source>
        <strain evidence="2">DSM 41886</strain>
    </source>
</reference>
<evidence type="ECO:0008006" key="3">
    <source>
        <dbReference type="Google" id="ProtNLM"/>
    </source>
</evidence>
<evidence type="ECO:0000313" key="2">
    <source>
        <dbReference type="Proteomes" id="UP001183615"/>
    </source>
</evidence>
<keyword evidence="2" id="KW-1185">Reference proteome</keyword>
<proteinExistence type="predicted"/>
<name>A0ABU2SEP8_9ACTN</name>
<comment type="caution">
    <text evidence="1">The sequence shown here is derived from an EMBL/GenBank/DDBJ whole genome shotgun (WGS) entry which is preliminary data.</text>
</comment>
<dbReference type="EMBL" id="JAVREV010000026">
    <property type="protein sequence ID" value="MDT0447136.1"/>
    <property type="molecule type" value="Genomic_DNA"/>
</dbReference>
<dbReference type="Proteomes" id="UP001183615">
    <property type="component" value="Unassembled WGS sequence"/>
</dbReference>
<dbReference type="RefSeq" id="WP_077061394.1">
    <property type="nucleotide sequence ID" value="NZ_JAVREV010000026.1"/>
</dbReference>
<accession>A0ABU2SEP8</accession>
<sequence>MSTSVAEPTTELTDSDFDLDIRIELSDLEDGDGFAQAKTVSFPNGPYTSDCSVCIPATTAIFCS</sequence>
<gene>
    <name evidence="1" type="ORF">RM779_31755</name>
</gene>
<evidence type="ECO:0000313" key="1">
    <source>
        <dbReference type="EMBL" id="MDT0447136.1"/>
    </source>
</evidence>